<dbReference type="InterPro" id="IPR001451">
    <property type="entry name" value="Hexapep"/>
</dbReference>
<dbReference type="CDD" id="cd04645">
    <property type="entry name" value="LbH_gamma_CA_like"/>
    <property type="match status" value="1"/>
</dbReference>
<dbReference type="EMBL" id="BMCU01000002">
    <property type="protein sequence ID" value="GGG06466.1"/>
    <property type="molecule type" value="Genomic_DNA"/>
</dbReference>
<name>A0A917FVE7_9NOCA</name>
<dbReference type="PANTHER" id="PTHR13061:SF29">
    <property type="entry name" value="GAMMA CARBONIC ANHYDRASE-LIKE 1, MITOCHONDRIAL-RELATED"/>
    <property type="match status" value="1"/>
</dbReference>
<evidence type="ECO:0000313" key="2">
    <source>
        <dbReference type="Proteomes" id="UP000654257"/>
    </source>
</evidence>
<evidence type="ECO:0000313" key="1">
    <source>
        <dbReference type="EMBL" id="GGG06466.1"/>
    </source>
</evidence>
<dbReference type="PANTHER" id="PTHR13061">
    <property type="entry name" value="DYNACTIN SUBUNIT P25"/>
    <property type="match status" value="1"/>
</dbReference>
<organism evidence="1 2">
    <name type="scientific">Rhodococcoides trifolii</name>
    <dbReference type="NCBI Taxonomy" id="908250"/>
    <lineage>
        <taxon>Bacteria</taxon>
        <taxon>Bacillati</taxon>
        <taxon>Actinomycetota</taxon>
        <taxon>Actinomycetes</taxon>
        <taxon>Mycobacteriales</taxon>
        <taxon>Nocardiaceae</taxon>
        <taxon>Rhodococcoides</taxon>
    </lineage>
</organism>
<dbReference type="InterPro" id="IPR050484">
    <property type="entry name" value="Transf_Hexapept/Carb_Anhydrase"/>
</dbReference>
<reference evidence="1" key="1">
    <citation type="journal article" date="2014" name="Int. J. Syst. Evol. Microbiol.">
        <title>Complete genome sequence of Corynebacterium casei LMG S-19264T (=DSM 44701T), isolated from a smear-ripened cheese.</title>
        <authorList>
            <consortium name="US DOE Joint Genome Institute (JGI-PGF)"/>
            <person name="Walter F."/>
            <person name="Albersmeier A."/>
            <person name="Kalinowski J."/>
            <person name="Ruckert C."/>
        </authorList>
    </citation>
    <scope>NUCLEOTIDE SEQUENCE</scope>
    <source>
        <strain evidence="1">CCM 7905</strain>
    </source>
</reference>
<keyword evidence="2" id="KW-1185">Reference proteome</keyword>
<dbReference type="Proteomes" id="UP000654257">
    <property type="component" value="Unassembled WGS sequence"/>
</dbReference>
<proteinExistence type="predicted"/>
<accession>A0A917FVE7</accession>
<dbReference type="Pfam" id="PF00132">
    <property type="entry name" value="Hexapep"/>
    <property type="match status" value="1"/>
</dbReference>
<gene>
    <name evidence="1" type="ORF">GCM10007304_20750</name>
</gene>
<dbReference type="RefSeq" id="WP_188544705.1">
    <property type="nucleotide sequence ID" value="NZ_BMCU01000002.1"/>
</dbReference>
<dbReference type="SUPFAM" id="SSF51161">
    <property type="entry name" value="Trimeric LpxA-like enzymes"/>
    <property type="match status" value="1"/>
</dbReference>
<sequence length="174" mass="17864">MTVYALGDREPDIDPSAYVHPDAVVIGAVTLAAGVSIWPGAVLRGDYGTITVGANTNIQDGTVVHCTPIDPTTIGAGCVIGHNAHVEGADIGDDCLIASGSVVLNGAVIGAGSIVGAGAVVPFKFQVPARRMALGVPARVREGYEVPEGHVELNVKMYAANAAYYRDALRKVAE</sequence>
<comment type="caution">
    <text evidence="1">The sequence shown here is derived from an EMBL/GenBank/DDBJ whole genome shotgun (WGS) entry which is preliminary data.</text>
</comment>
<dbReference type="Gene3D" id="2.160.10.10">
    <property type="entry name" value="Hexapeptide repeat proteins"/>
    <property type="match status" value="1"/>
</dbReference>
<dbReference type="InterPro" id="IPR047324">
    <property type="entry name" value="LbH_gamma_CA-like"/>
</dbReference>
<protein>
    <submittedName>
        <fullName evidence="1">Gamma carbonic anhydrase family protein</fullName>
    </submittedName>
</protein>
<dbReference type="InterPro" id="IPR011004">
    <property type="entry name" value="Trimer_LpxA-like_sf"/>
</dbReference>
<reference evidence="1" key="2">
    <citation type="submission" date="2020-09" db="EMBL/GenBank/DDBJ databases">
        <authorList>
            <person name="Sun Q."/>
            <person name="Sedlacek I."/>
        </authorList>
    </citation>
    <scope>NUCLEOTIDE SEQUENCE</scope>
    <source>
        <strain evidence="1">CCM 7905</strain>
    </source>
</reference>
<dbReference type="AlphaFoldDB" id="A0A917FVE7"/>